<dbReference type="EMBL" id="QQST01000001">
    <property type="protein sequence ID" value="RDI72661.1"/>
    <property type="molecule type" value="Genomic_DNA"/>
</dbReference>
<dbReference type="InterPro" id="IPR007421">
    <property type="entry name" value="Schlafen_AlbA_2_dom"/>
</dbReference>
<reference evidence="2 5" key="3">
    <citation type="submission" date="2018-07" db="EMBL/GenBank/DDBJ databases">
        <title>Genome sequence of extremly halophilic archaeon Halopelagius longus strain BC12-B1.</title>
        <authorList>
            <person name="Zhang X."/>
        </authorList>
    </citation>
    <scope>NUCLEOTIDE SEQUENCE [LARGE SCALE GENOMIC DNA]</scope>
    <source>
        <strain evidence="2 5">BC12-B1</strain>
    </source>
</reference>
<keyword evidence="5" id="KW-1185">Reference proteome</keyword>
<dbReference type="Gene3D" id="3.30.950.30">
    <property type="entry name" value="Schlafen, AAA domain"/>
    <property type="match status" value="1"/>
</dbReference>
<dbReference type="GO" id="GO:0003677">
    <property type="term" value="F:DNA binding"/>
    <property type="evidence" value="ECO:0007669"/>
    <property type="project" value="UniProtKB-KW"/>
</dbReference>
<reference evidence="3" key="1">
    <citation type="submission" date="2016-10" db="EMBL/GenBank/DDBJ databases">
        <authorList>
            <person name="de Groot N.N."/>
        </authorList>
    </citation>
    <scope>NUCLEOTIDE SEQUENCE [LARGE SCALE GENOMIC DNA]</scope>
    <source>
        <strain evidence="3">CGMCC 1.12397</strain>
    </source>
</reference>
<reference evidence="4" key="2">
    <citation type="submission" date="2016-10" db="EMBL/GenBank/DDBJ databases">
        <authorList>
            <person name="Varghese N."/>
            <person name="Submissions S."/>
        </authorList>
    </citation>
    <scope>NUCLEOTIDE SEQUENCE [LARGE SCALE GENOMIC DNA]</scope>
    <source>
        <strain evidence="4">CGMCC 1.12397</strain>
    </source>
</reference>
<accession>A0A1H0YSV5</accession>
<evidence type="ECO:0000313" key="2">
    <source>
        <dbReference type="EMBL" id="RDI72661.1"/>
    </source>
</evidence>
<dbReference type="Proteomes" id="UP000255421">
    <property type="component" value="Unassembled WGS sequence"/>
</dbReference>
<sequence>MKRRETTQDLLEIFGKSPGAESSDLEFKSLEILNTKGQKKKLVRVLSAIANGGGGTVIIGVRREGDDIRLQDVSVDREIRQELTHIAQNYASPALTDLWEIKFEEHMGNNLLRIDIDKATVELIKFDYEGEWRVFIREEDGMREMSSGEISEFYKKRKQRQSSAYKSKIEQIIHANYTPPVDLDREYPDTILERAITRVDPNYTAVCGHAVMGDRMGKSVSYHLETNVSSHGSYGEIISLLQSADECLNADLGRSLGYTFRIADMQLMGMTINGLREDLSRIAEIQDTLEEYTRKGWDYGPVLAGYTSTDVGIFWFELQKETSSFLRGNIGFILPDIPIEDSPLRDFLTENASLPPNYNHQHGLRFIHLNGHGLGPLNNPVPVEIGEHEGLTYNHLITDNPLYDWPEEVQEAAESPVPEWLMHGISSVERLPSLVSGGYLDDDERFSLNYLSYTQVSGTHPTVLVDVSTRALDTDEISIKSEFNL</sequence>
<dbReference type="EMBL" id="FNKQ01000001">
    <property type="protein sequence ID" value="SDQ18249.1"/>
    <property type="molecule type" value="Genomic_DNA"/>
</dbReference>
<proteinExistence type="predicted"/>
<dbReference type="InterPro" id="IPR038461">
    <property type="entry name" value="Schlafen_AlbA_2_dom_sf"/>
</dbReference>
<evidence type="ECO:0000313" key="3">
    <source>
        <dbReference type="EMBL" id="SDQ18249.1"/>
    </source>
</evidence>
<dbReference type="AlphaFoldDB" id="A0A1H0YSV5"/>
<evidence type="ECO:0000313" key="5">
    <source>
        <dbReference type="Proteomes" id="UP000255421"/>
    </source>
</evidence>
<dbReference type="Pfam" id="PF04326">
    <property type="entry name" value="SLFN_AlbA_2"/>
    <property type="match status" value="1"/>
</dbReference>
<name>A0A1H0YSV5_9EURY</name>
<protein>
    <submittedName>
        <fullName evidence="3">Putative DNA-binding domain-containing protein</fullName>
    </submittedName>
</protein>
<organism evidence="3 4">
    <name type="scientific">Halopelagius longus</name>
    <dbReference type="NCBI Taxonomy" id="1236180"/>
    <lineage>
        <taxon>Archaea</taxon>
        <taxon>Methanobacteriati</taxon>
        <taxon>Methanobacteriota</taxon>
        <taxon>Stenosarchaea group</taxon>
        <taxon>Halobacteria</taxon>
        <taxon>Halobacteriales</taxon>
        <taxon>Haloferacaceae</taxon>
    </lineage>
</organism>
<keyword evidence="3" id="KW-0238">DNA-binding</keyword>
<dbReference type="Proteomes" id="UP000199289">
    <property type="component" value="Unassembled WGS sequence"/>
</dbReference>
<dbReference type="RefSeq" id="WP_092533292.1">
    <property type="nucleotide sequence ID" value="NZ_FNKQ01000001.1"/>
</dbReference>
<feature type="domain" description="Schlafen AlbA-2" evidence="1">
    <location>
        <begin position="21"/>
        <end position="145"/>
    </location>
</feature>
<dbReference type="PANTHER" id="PTHR30595">
    <property type="entry name" value="GLPR-RELATED TRANSCRIPTIONAL REPRESSOR"/>
    <property type="match status" value="1"/>
</dbReference>
<dbReference type="PANTHER" id="PTHR30595:SF6">
    <property type="entry name" value="SCHLAFEN ALBA-2 DOMAIN-CONTAINING PROTEIN"/>
    <property type="match status" value="1"/>
</dbReference>
<gene>
    <name evidence="2" type="ORF">DWB78_13535</name>
    <name evidence="3" type="ORF">SAMN05216278_0823</name>
</gene>
<evidence type="ECO:0000313" key="4">
    <source>
        <dbReference type="Proteomes" id="UP000199289"/>
    </source>
</evidence>
<evidence type="ECO:0000259" key="1">
    <source>
        <dbReference type="Pfam" id="PF04326"/>
    </source>
</evidence>